<dbReference type="FunFam" id="3.30.540.30:FF:000001">
    <property type="entry name" value="Dipeptidyl peptidase 3"/>
    <property type="match status" value="1"/>
</dbReference>
<name>A0A8S9YZ10_9TREM</name>
<evidence type="ECO:0000256" key="8">
    <source>
        <dbReference type="ARBA" id="ARBA00022670"/>
    </source>
</evidence>
<dbReference type="Proteomes" id="UP000822476">
    <property type="component" value="Unassembled WGS sequence"/>
</dbReference>
<dbReference type="GO" id="GO:0005737">
    <property type="term" value="C:cytoplasm"/>
    <property type="evidence" value="ECO:0007669"/>
    <property type="project" value="UniProtKB-SubCell"/>
</dbReference>
<dbReference type="InterPro" id="IPR039461">
    <property type="entry name" value="Peptidase_M49"/>
</dbReference>
<evidence type="ECO:0000256" key="2">
    <source>
        <dbReference type="ARBA" id="ARBA00001947"/>
    </source>
</evidence>
<dbReference type="AlphaFoldDB" id="A0A8S9YZ10"/>
<evidence type="ECO:0000256" key="4">
    <source>
        <dbReference type="ARBA" id="ARBA00010200"/>
    </source>
</evidence>
<comment type="catalytic activity">
    <reaction evidence="1">
        <text>Release of an N-terminal dipeptide from a peptide comprising four or more residues, with broad specificity. Also acts on dipeptidyl 2-naphthylamides.</text>
        <dbReference type="EC" id="3.4.14.4"/>
    </reaction>
</comment>
<reference evidence="15" key="1">
    <citation type="submission" date="2019-07" db="EMBL/GenBank/DDBJ databases">
        <title>Annotation for the trematode Paragonimus miyazaki's.</title>
        <authorList>
            <person name="Choi Y.-J."/>
        </authorList>
    </citation>
    <scope>NUCLEOTIDE SEQUENCE</scope>
    <source>
        <strain evidence="15">Japan</strain>
    </source>
</reference>
<proteinExistence type="inferred from homology"/>
<evidence type="ECO:0000256" key="6">
    <source>
        <dbReference type="ARBA" id="ARBA00022438"/>
    </source>
</evidence>
<evidence type="ECO:0000256" key="9">
    <source>
        <dbReference type="ARBA" id="ARBA00022723"/>
    </source>
</evidence>
<dbReference type="PANTHER" id="PTHR23422:SF11">
    <property type="entry name" value="DIPEPTIDYL PEPTIDASE 3"/>
    <property type="match status" value="1"/>
</dbReference>
<dbReference type="GO" id="GO:0046872">
    <property type="term" value="F:metal ion binding"/>
    <property type="evidence" value="ECO:0007669"/>
    <property type="project" value="UniProtKB-KW"/>
</dbReference>
<keyword evidence="9" id="KW-0479">Metal-binding</keyword>
<comment type="caution">
    <text evidence="15">The sequence shown here is derived from an EMBL/GenBank/DDBJ whole genome shotgun (WGS) entry which is preliminary data.</text>
</comment>
<dbReference type="EC" id="3.4.14.4" evidence="5"/>
<evidence type="ECO:0000256" key="12">
    <source>
        <dbReference type="ARBA" id="ARBA00023049"/>
    </source>
</evidence>
<gene>
    <name evidence="15" type="ORF">EG68_04933</name>
</gene>
<sequence>MASMDFYVNVPPPIHYLDATQAFDALSNSEKQYIFSCSQASWIGGLIDLLQTSPESTGVFLLINKVFSCQTPDDVSAEALRNGFSESEIEAAMSYFASVCGNLGNYQNFGDTKFIPSLSQNRLAQFLSITKTFKDEGSGAVALFAEISDEIYSLAPRRLRLGFGPNDGISTYYSSNCTRKDAETAQVYLKAAKLEAYNTRLFKEPTLHEGKQVFSLRFASVDRKIVVAEDVEAIPKDWVLRLQHGDMCELMTVLVEASHVAESDSLNTTESKMWNLYARSFQTGDVGVHKEGSKVWVKDKNPIVETYIGFIESYRDPLGVRAEFEGFVAVVNKVISAKFQLLVDSAIQILPQLPWPASYERDQFMRPDFTSLDVVTFATSGIPIGINIPNYDDIRESDGFKNVSLGNVLASRFKDPKAEFLSDVDRTVYLTNVATAFEIQVGLHELLGHGSGKLFRRNSDGTFNFDQNHTKDLISGGPIQQWYEPGENWDNKFASFPPENVGDSGAWRQAHCCANYAILRVLIEADPTMVKLEEVTGSDGAPDLLISVEREKLKTVAKPAIGTFLKKLQYYKSTANAKEGGAFFLNYSELAPEHLALRKIVIDRKRPRPIAFPVQLACILTQPCGCLSTPPKFNITNSNYE</sequence>
<dbReference type="PANTHER" id="PTHR23422">
    <property type="entry name" value="DIPEPTIDYL PEPTIDASE III-RELATED"/>
    <property type="match status" value="1"/>
</dbReference>
<dbReference type="GO" id="GO:0006508">
    <property type="term" value="P:proteolysis"/>
    <property type="evidence" value="ECO:0007669"/>
    <property type="project" value="UniProtKB-KW"/>
</dbReference>
<evidence type="ECO:0000313" key="15">
    <source>
        <dbReference type="EMBL" id="KAF7258490.1"/>
    </source>
</evidence>
<evidence type="ECO:0000256" key="11">
    <source>
        <dbReference type="ARBA" id="ARBA00022833"/>
    </source>
</evidence>
<protein>
    <recommendedName>
        <fullName evidence="5">dipeptidyl-peptidase III</fullName>
        <ecNumber evidence="5">3.4.14.4</ecNumber>
    </recommendedName>
    <alternativeName>
        <fullName evidence="13">Dipeptidyl aminopeptidase III</fullName>
    </alternativeName>
    <alternativeName>
        <fullName evidence="14">Dipeptidyl peptidase III</fullName>
    </alternativeName>
</protein>
<comment type="similarity">
    <text evidence="4">Belongs to the peptidase M49 family.</text>
</comment>
<organism evidence="15 16">
    <name type="scientific">Paragonimus skrjabini miyazakii</name>
    <dbReference type="NCBI Taxonomy" id="59628"/>
    <lineage>
        <taxon>Eukaryota</taxon>
        <taxon>Metazoa</taxon>
        <taxon>Spiralia</taxon>
        <taxon>Lophotrochozoa</taxon>
        <taxon>Platyhelminthes</taxon>
        <taxon>Trematoda</taxon>
        <taxon>Digenea</taxon>
        <taxon>Plagiorchiida</taxon>
        <taxon>Troglotremata</taxon>
        <taxon>Troglotrematidae</taxon>
        <taxon>Paragonimus</taxon>
    </lineage>
</organism>
<dbReference type="Gene3D" id="3.30.540.30">
    <property type="match status" value="3"/>
</dbReference>
<evidence type="ECO:0000256" key="13">
    <source>
        <dbReference type="ARBA" id="ARBA00031288"/>
    </source>
</evidence>
<dbReference type="GO" id="GO:0008239">
    <property type="term" value="F:dipeptidyl-peptidase activity"/>
    <property type="evidence" value="ECO:0007669"/>
    <property type="project" value="UniProtKB-EC"/>
</dbReference>
<comment type="cofactor">
    <cofactor evidence="2">
        <name>Zn(2+)</name>
        <dbReference type="ChEBI" id="CHEBI:29105"/>
    </cofactor>
</comment>
<accession>A0A8S9YZ10</accession>
<keyword evidence="12" id="KW-0482">Metalloprotease</keyword>
<keyword evidence="10" id="KW-0378">Hydrolase</keyword>
<keyword evidence="7" id="KW-0963">Cytoplasm</keyword>
<evidence type="ECO:0000256" key="3">
    <source>
        <dbReference type="ARBA" id="ARBA00004496"/>
    </source>
</evidence>
<keyword evidence="8" id="KW-0645">Protease</keyword>
<dbReference type="OrthoDB" id="4694525at2759"/>
<dbReference type="EMBL" id="JTDE01001694">
    <property type="protein sequence ID" value="KAF7258490.1"/>
    <property type="molecule type" value="Genomic_DNA"/>
</dbReference>
<comment type="subcellular location">
    <subcellularLocation>
        <location evidence="3">Cytoplasm</location>
    </subcellularLocation>
</comment>
<dbReference type="GO" id="GO:0008237">
    <property type="term" value="F:metallopeptidase activity"/>
    <property type="evidence" value="ECO:0007669"/>
    <property type="project" value="UniProtKB-KW"/>
</dbReference>
<dbReference type="Pfam" id="PF03571">
    <property type="entry name" value="Peptidase_M49"/>
    <property type="match status" value="2"/>
</dbReference>
<evidence type="ECO:0000256" key="14">
    <source>
        <dbReference type="ARBA" id="ARBA00032119"/>
    </source>
</evidence>
<evidence type="ECO:0000313" key="16">
    <source>
        <dbReference type="Proteomes" id="UP000822476"/>
    </source>
</evidence>
<dbReference type="GO" id="GO:0004177">
    <property type="term" value="F:aminopeptidase activity"/>
    <property type="evidence" value="ECO:0007669"/>
    <property type="project" value="UniProtKB-KW"/>
</dbReference>
<keyword evidence="6" id="KW-0031">Aminopeptidase</keyword>
<keyword evidence="11" id="KW-0862">Zinc</keyword>
<evidence type="ECO:0000256" key="1">
    <source>
        <dbReference type="ARBA" id="ARBA00001336"/>
    </source>
</evidence>
<evidence type="ECO:0000256" key="5">
    <source>
        <dbReference type="ARBA" id="ARBA00012063"/>
    </source>
</evidence>
<evidence type="ECO:0000256" key="10">
    <source>
        <dbReference type="ARBA" id="ARBA00022801"/>
    </source>
</evidence>
<keyword evidence="16" id="KW-1185">Reference proteome</keyword>
<evidence type="ECO:0000256" key="7">
    <source>
        <dbReference type="ARBA" id="ARBA00022490"/>
    </source>
</evidence>